<dbReference type="OrthoDB" id="5519028at2"/>
<evidence type="ECO:0000256" key="4">
    <source>
        <dbReference type="ARBA" id="ARBA00023012"/>
    </source>
</evidence>
<keyword evidence="4" id="KW-0902">Two-component regulatory system</keyword>
<sequence length="240" mass="26698">MNGPAETDRSPPGRCDAHRVTLLYLLLGSGWILLSDRAVHGWISSPALIEIASLAKGWLYVLVTTLLLNMLIHRLLARVQQAHEQKQQALRQAEALRLQDQQRQRAHLEAMVERRTAELREAKAAVEASLAARSHYLASLSHEIRNPLDAIIDNARLLRQPGLDAQQSHRLDQLESAAGHLLAGVNQLLDLSRIEAEQLVLEEKPARVDRIVTEAREMVEDSARARGLELRCELAPATAG</sequence>
<keyword evidence="6" id="KW-0812">Transmembrane</keyword>
<keyword evidence="5" id="KW-0175">Coiled coil</keyword>
<evidence type="ECO:0000256" key="2">
    <source>
        <dbReference type="ARBA" id="ARBA00012438"/>
    </source>
</evidence>
<dbReference type="SMART" id="SM00388">
    <property type="entry name" value="HisKA"/>
    <property type="match status" value="1"/>
</dbReference>
<evidence type="ECO:0000313" key="9">
    <source>
        <dbReference type="Proteomes" id="UP000238589"/>
    </source>
</evidence>
<dbReference type="GO" id="GO:0000155">
    <property type="term" value="F:phosphorelay sensor kinase activity"/>
    <property type="evidence" value="ECO:0007669"/>
    <property type="project" value="InterPro"/>
</dbReference>
<keyword evidence="3" id="KW-0597">Phosphoprotein</keyword>
<comment type="catalytic activity">
    <reaction evidence="1">
        <text>ATP + protein L-histidine = ADP + protein N-phospho-L-histidine.</text>
        <dbReference type="EC" id="2.7.13.3"/>
    </reaction>
</comment>
<dbReference type="Proteomes" id="UP000238589">
    <property type="component" value="Unassembled WGS sequence"/>
</dbReference>
<organism evidence="8 9">
    <name type="scientific">Malikia granosa</name>
    <dbReference type="NCBI Taxonomy" id="263067"/>
    <lineage>
        <taxon>Bacteria</taxon>
        <taxon>Pseudomonadati</taxon>
        <taxon>Pseudomonadota</taxon>
        <taxon>Betaproteobacteria</taxon>
        <taxon>Burkholderiales</taxon>
        <taxon>Comamonadaceae</taxon>
        <taxon>Malikia</taxon>
    </lineage>
</organism>
<dbReference type="CDD" id="cd00082">
    <property type="entry name" value="HisKA"/>
    <property type="match status" value="1"/>
</dbReference>
<gene>
    <name evidence="8" type="ORF">C6P64_11025</name>
</gene>
<dbReference type="PANTHER" id="PTHR45339:SF1">
    <property type="entry name" value="HYBRID SIGNAL TRANSDUCTION HISTIDINE KINASE J"/>
    <property type="match status" value="1"/>
</dbReference>
<feature type="domain" description="Histidine kinase" evidence="7">
    <location>
        <begin position="139"/>
        <end position="240"/>
    </location>
</feature>
<dbReference type="RefSeq" id="WP_105748622.1">
    <property type="nucleotide sequence ID" value="NZ_PVLQ01000036.1"/>
</dbReference>
<evidence type="ECO:0000256" key="1">
    <source>
        <dbReference type="ARBA" id="ARBA00000085"/>
    </source>
</evidence>
<keyword evidence="9" id="KW-1185">Reference proteome</keyword>
<keyword evidence="6" id="KW-1133">Transmembrane helix</keyword>
<dbReference type="InterPro" id="IPR003661">
    <property type="entry name" value="HisK_dim/P_dom"/>
</dbReference>
<dbReference type="EMBL" id="PVLQ01000036">
    <property type="protein sequence ID" value="PRD65069.1"/>
    <property type="molecule type" value="Genomic_DNA"/>
</dbReference>
<reference evidence="8 9" key="1">
    <citation type="submission" date="2018-03" db="EMBL/GenBank/DDBJ databases">
        <title>Comparative genomics illustrates the genes involved in a hyperalkaliphilic mechanisms of Serpentinomonas isolated from highly-alkaline calcium-rich serpentinized springs.</title>
        <authorList>
            <person name="Suzuki S."/>
            <person name="Ishii S."/>
            <person name="Walworth N."/>
            <person name="Bird L."/>
            <person name="Kuenen J.G."/>
            <person name="Nealson K.H."/>
        </authorList>
    </citation>
    <scope>NUCLEOTIDE SEQUENCE [LARGE SCALE GENOMIC DNA]</scope>
    <source>
        <strain evidence="8 9">P1</strain>
    </source>
</reference>
<dbReference type="PANTHER" id="PTHR45339">
    <property type="entry name" value="HYBRID SIGNAL TRANSDUCTION HISTIDINE KINASE J"/>
    <property type="match status" value="1"/>
</dbReference>
<dbReference type="Gene3D" id="1.10.287.130">
    <property type="match status" value="1"/>
</dbReference>
<keyword evidence="6" id="KW-0472">Membrane</keyword>
<evidence type="ECO:0000259" key="7">
    <source>
        <dbReference type="PROSITE" id="PS50109"/>
    </source>
</evidence>
<dbReference type="PROSITE" id="PS50109">
    <property type="entry name" value="HIS_KIN"/>
    <property type="match status" value="1"/>
</dbReference>
<feature type="transmembrane region" description="Helical" evidence="6">
    <location>
        <begin position="58"/>
        <end position="77"/>
    </location>
</feature>
<dbReference type="AlphaFoldDB" id="A0A2S9K3M2"/>
<dbReference type="SUPFAM" id="SSF47384">
    <property type="entry name" value="Homodimeric domain of signal transducing histidine kinase"/>
    <property type="match status" value="1"/>
</dbReference>
<dbReference type="Pfam" id="PF00512">
    <property type="entry name" value="HisKA"/>
    <property type="match status" value="1"/>
</dbReference>
<name>A0A2S9K3M2_9BURK</name>
<protein>
    <recommendedName>
        <fullName evidence="2">histidine kinase</fullName>
        <ecNumber evidence="2">2.7.13.3</ecNumber>
    </recommendedName>
</protein>
<dbReference type="InterPro" id="IPR036097">
    <property type="entry name" value="HisK_dim/P_sf"/>
</dbReference>
<comment type="caution">
    <text evidence="8">The sequence shown here is derived from an EMBL/GenBank/DDBJ whole genome shotgun (WGS) entry which is preliminary data.</text>
</comment>
<proteinExistence type="predicted"/>
<evidence type="ECO:0000256" key="6">
    <source>
        <dbReference type="SAM" id="Phobius"/>
    </source>
</evidence>
<evidence type="ECO:0000313" key="8">
    <source>
        <dbReference type="EMBL" id="PRD65069.1"/>
    </source>
</evidence>
<dbReference type="EC" id="2.7.13.3" evidence="2"/>
<feature type="coiled-coil region" evidence="5">
    <location>
        <begin position="72"/>
        <end position="125"/>
    </location>
</feature>
<feature type="transmembrane region" description="Helical" evidence="6">
    <location>
        <begin position="21"/>
        <end position="38"/>
    </location>
</feature>
<evidence type="ECO:0000256" key="5">
    <source>
        <dbReference type="SAM" id="Coils"/>
    </source>
</evidence>
<evidence type="ECO:0000256" key="3">
    <source>
        <dbReference type="ARBA" id="ARBA00022553"/>
    </source>
</evidence>
<accession>A0A2S9K3M2</accession>
<dbReference type="InterPro" id="IPR005467">
    <property type="entry name" value="His_kinase_dom"/>
</dbReference>